<comment type="caution">
    <text evidence="10">The sequence shown here is derived from an EMBL/GenBank/DDBJ whole genome shotgun (WGS) entry which is preliminary data.</text>
</comment>
<evidence type="ECO:0000259" key="9">
    <source>
        <dbReference type="PROSITE" id="PS50949"/>
    </source>
</evidence>
<feature type="region of interest" description="Disordered" evidence="8">
    <location>
        <begin position="112"/>
        <end position="131"/>
    </location>
</feature>
<evidence type="ECO:0000256" key="2">
    <source>
        <dbReference type="ARBA" id="ARBA00016004"/>
    </source>
</evidence>
<keyword evidence="3" id="KW-0663">Pyridoxal phosphate</keyword>
<keyword evidence="6" id="KW-0804">Transcription</keyword>
<evidence type="ECO:0000256" key="8">
    <source>
        <dbReference type="SAM" id="MobiDB-lite"/>
    </source>
</evidence>
<dbReference type="CDD" id="cd07377">
    <property type="entry name" value="WHTH_GntR"/>
    <property type="match status" value="1"/>
</dbReference>
<protein>
    <recommendedName>
        <fullName evidence="2">8-amino-7-oxononanoate synthase</fullName>
    </recommendedName>
    <alternativeName>
        <fullName evidence="7">Alpha-oxoamine synthase</fullName>
    </alternativeName>
</protein>
<dbReference type="PANTHER" id="PTHR46577:SF1">
    <property type="entry name" value="HTH-TYPE TRANSCRIPTIONAL REGULATORY PROTEIN GABR"/>
    <property type="match status" value="1"/>
</dbReference>
<keyword evidence="5" id="KW-0238">DNA-binding</keyword>
<dbReference type="SUPFAM" id="SSF46785">
    <property type="entry name" value="Winged helix' DNA-binding domain"/>
    <property type="match status" value="1"/>
</dbReference>
<dbReference type="SUPFAM" id="SSF53383">
    <property type="entry name" value="PLP-dependent transferases"/>
    <property type="match status" value="1"/>
</dbReference>
<dbReference type="Gene3D" id="1.10.10.10">
    <property type="entry name" value="Winged helix-like DNA-binding domain superfamily/Winged helix DNA-binding domain"/>
    <property type="match status" value="1"/>
</dbReference>
<reference evidence="10 11" key="1">
    <citation type="journal article" date="2021" name="Front. Microbiol.">
        <title>Comprehensive Comparative Genomics and Phenotyping of Methylobacterium Species.</title>
        <authorList>
            <person name="Alessa O."/>
            <person name="Ogura Y."/>
            <person name="Fujitani Y."/>
            <person name="Takami H."/>
            <person name="Hayashi T."/>
            <person name="Sahin N."/>
            <person name="Tani A."/>
        </authorList>
    </citation>
    <scope>NUCLEOTIDE SEQUENCE [LARGE SCALE GENOMIC DNA]</scope>
    <source>
        <strain evidence="10 11">DSM 23679</strain>
    </source>
</reference>
<evidence type="ECO:0000256" key="6">
    <source>
        <dbReference type="ARBA" id="ARBA00023163"/>
    </source>
</evidence>
<dbReference type="InterPro" id="IPR036390">
    <property type="entry name" value="WH_DNA-bd_sf"/>
</dbReference>
<evidence type="ECO:0000256" key="7">
    <source>
        <dbReference type="ARBA" id="ARBA00031658"/>
    </source>
</evidence>
<dbReference type="InterPro" id="IPR015424">
    <property type="entry name" value="PyrdxlP-dep_Trfase"/>
</dbReference>
<dbReference type="EMBL" id="BPQG01000038">
    <property type="protein sequence ID" value="GJD44802.1"/>
    <property type="molecule type" value="Genomic_DNA"/>
</dbReference>
<dbReference type="Proteomes" id="UP001055117">
    <property type="component" value="Unassembled WGS sequence"/>
</dbReference>
<dbReference type="SMART" id="SM00345">
    <property type="entry name" value="HTH_GNTR"/>
    <property type="match status" value="1"/>
</dbReference>
<proteinExistence type="inferred from homology"/>
<dbReference type="InterPro" id="IPR004839">
    <property type="entry name" value="Aminotransferase_I/II_large"/>
</dbReference>
<name>A0ABQ4QHU7_9HYPH</name>
<gene>
    <name evidence="10" type="primary">gabR_1</name>
    <name evidence="10" type="ORF">AFCDBAGC_2669</name>
</gene>
<keyword evidence="11" id="KW-1185">Reference proteome</keyword>
<feature type="domain" description="HTH gntR-type" evidence="9">
    <location>
        <begin position="32"/>
        <end position="100"/>
    </location>
</feature>
<dbReference type="InterPro" id="IPR015421">
    <property type="entry name" value="PyrdxlP-dep_Trfase_major"/>
</dbReference>
<sequence>MPEAHGARPVETHPRGEGGLPLVLDLAHGAATPLHVRIGDALRRAILERRIARGARLPGSRALAEDLGCARGTVLTALEQLVAEGYLTAHRGSGTRVAATLPDDTLAVAKAPDAAPTASAPSPPPPALSRRGTALMASSARVWFSAPVAPNAFALGRPAADAFPYATFGRLLQTEWRDGAPPPYPLGDPRLRAATAAYLAATRGVACTADAVIVTAGIRQSLRLLAQLLLDPGETALVEDPGFPGIALALAEAGLRPVPVPVGPGGLAIDRAGAALGARLAVVTPAHHYPLGHAMSLENRLALLAWAEAANAWIVEDDYGGEYRYAGRPLPPLRALDRTGRVIYAGSFSKVLLPALQLSYLVLPQGLAGPVQRALAETGPAPSGLGQGALARFIDEGHLGRHLRRTRKLHAGRQAALLAAARDRAAGLLDVAPLEGGMHLVARPGPDWPSRLGDVAAVAALAQAGIAAVALSAYHADPGNAAPGLLLGYAAVPERAIAPAVTRMATTLRAAGGG</sequence>
<dbReference type="PROSITE" id="PS50949">
    <property type="entry name" value="HTH_GNTR"/>
    <property type="match status" value="1"/>
</dbReference>
<evidence type="ECO:0000256" key="4">
    <source>
        <dbReference type="ARBA" id="ARBA00023015"/>
    </source>
</evidence>
<evidence type="ECO:0000256" key="3">
    <source>
        <dbReference type="ARBA" id="ARBA00022898"/>
    </source>
</evidence>
<evidence type="ECO:0000313" key="11">
    <source>
        <dbReference type="Proteomes" id="UP001055117"/>
    </source>
</evidence>
<dbReference type="PRINTS" id="PR00035">
    <property type="entry name" value="HTHGNTR"/>
</dbReference>
<comment type="similarity">
    <text evidence="1">In the C-terminal section; belongs to the class-I pyridoxal-phosphate-dependent aminotransferase family.</text>
</comment>
<organism evidence="10 11">
    <name type="scientific">Methylobacterium cerastii</name>
    <dbReference type="NCBI Taxonomy" id="932741"/>
    <lineage>
        <taxon>Bacteria</taxon>
        <taxon>Pseudomonadati</taxon>
        <taxon>Pseudomonadota</taxon>
        <taxon>Alphaproteobacteria</taxon>
        <taxon>Hyphomicrobiales</taxon>
        <taxon>Methylobacteriaceae</taxon>
        <taxon>Methylobacterium</taxon>
    </lineage>
</organism>
<evidence type="ECO:0000256" key="1">
    <source>
        <dbReference type="ARBA" id="ARBA00005384"/>
    </source>
</evidence>
<evidence type="ECO:0000313" key="10">
    <source>
        <dbReference type="EMBL" id="GJD44802.1"/>
    </source>
</evidence>
<keyword evidence="4" id="KW-0805">Transcription regulation</keyword>
<dbReference type="Gene3D" id="3.40.640.10">
    <property type="entry name" value="Type I PLP-dependent aspartate aminotransferase-like (Major domain)"/>
    <property type="match status" value="1"/>
</dbReference>
<evidence type="ECO:0000256" key="5">
    <source>
        <dbReference type="ARBA" id="ARBA00023125"/>
    </source>
</evidence>
<dbReference type="RefSeq" id="WP_238272304.1">
    <property type="nucleotide sequence ID" value="NZ_BPQG01000038.1"/>
</dbReference>
<dbReference type="InterPro" id="IPR000524">
    <property type="entry name" value="Tscrpt_reg_HTH_GntR"/>
</dbReference>
<dbReference type="PANTHER" id="PTHR46577">
    <property type="entry name" value="HTH-TYPE TRANSCRIPTIONAL REGULATORY PROTEIN GABR"/>
    <property type="match status" value="1"/>
</dbReference>
<dbReference type="Pfam" id="PF00155">
    <property type="entry name" value="Aminotran_1_2"/>
    <property type="match status" value="1"/>
</dbReference>
<dbReference type="InterPro" id="IPR036388">
    <property type="entry name" value="WH-like_DNA-bd_sf"/>
</dbReference>
<dbReference type="Pfam" id="PF00392">
    <property type="entry name" value="GntR"/>
    <property type="match status" value="1"/>
</dbReference>
<dbReference type="InterPro" id="IPR051446">
    <property type="entry name" value="HTH_trans_reg/aminotransferase"/>
</dbReference>
<accession>A0ABQ4QHU7</accession>